<evidence type="ECO:0000313" key="19">
    <source>
        <dbReference type="EMBL" id="MBD3866569.1"/>
    </source>
</evidence>
<evidence type="ECO:0000256" key="7">
    <source>
        <dbReference type="ARBA" id="ARBA00023049"/>
    </source>
</evidence>
<comment type="cofactor">
    <cofactor evidence="1">
        <name>Co(2+)</name>
        <dbReference type="ChEBI" id="CHEBI:48828"/>
    </cofactor>
</comment>
<reference evidence="19 20" key="1">
    <citation type="submission" date="2020-08" db="EMBL/GenBank/DDBJ databases">
        <title>Acidobacteriota in marine sediments use diverse sulfur dissimilation pathways.</title>
        <authorList>
            <person name="Wasmund K."/>
        </authorList>
    </citation>
    <scope>NUCLEOTIDE SEQUENCE [LARGE SCALE GENOMIC DNA]</scope>
    <source>
        <strain evidence="19">MAG AM4</strain>
    </source>
</reference>
<dbReference type="PANTHER" id="PTHR43501:SF1">
    <property type="entry name" value="CYTOSOL NON-SPECIFIC DIPEPTIDASE"/>
    <property type="match status" value="1"/>
</dbReference>
<dbReference type="Pfam" id="PF07687">
    <property type="entry name" value="M20_dimer"/>
    <property type="match status" value="1"/>
</dbReference>
<dbReference type="EMBL" id="JACXWD010000001">
    <property type="protein sequence ID" value="MBD3866569.1"/>
    <property type="molecule type" value="Genomic_DNA"/>
</dbReference>
<evidence type="ECO:0000259" key="18">
    <source>
        <dbReference type="Pfam" id="PF07687"/>
    </source>
</evidence>
<evidence type="ECO:0000256" key="13">
    <source>
        <dbReference type="ARBA" id="ARBA00071271"/>
    </source>
</evidence>
<protein>
    <recommendedName>
        <fullName evidence="13">Cytosol non-specific dipeptidase</fullName>
        <ecNumber evidence="10">3.4.13.18</ecNumber>
    </recommendedName>
    <alternativeName>
        <fullName evidence="16">Aminoacyl-histidine dipeptidase</fullName>
    </alternativeName>
    <alternativeName>
        <fullName evidence="15">Beta-alanyl-histidine dipeptidase</fullName>
    </alternativeName>
    <alternativeName>
        <fullName evidence="14">Carnosinase</fullName>
    </alternativeName>
    <alternativeName>
        <fullName evidence="11">Peptidase D</fullName>
    </alternativeName>
    <alternativeName>
        <fullName evidence="17">Xaa-His dipeptidase</fullName>
    </alternativeName>
</protein>
<dbReference type="EC" id="3.4.13.18" evidence="10"/>
<dbReference type="InterPro" id="IPR002933">
    <property type="entry name" value="Peptidase_M20"/>
</dbReference>
<dbReference type="GO" id="GO:0046872">
    <property type="term" value="F:metal ion binding"/>
    <property type="evidence" value="ECO:0007669"/>
    <property type="project" value="UniProtKB-KW"/>
</dbReference>
<comment type="caution">
    <text evidence="19">The sequence shown here is derived from an EMBL/GenBank/DDBJ whole genome shotgun (WGS) entry which is preliminary data.</text>
</comment>
<dbReference type="CDD" id="cd03890">
    <property type="entry name" value="M20_pepD"/>
    <property type="match status" value="1"/>
</dbReference>
<evidence type="ECO:0000256" key="11">
    <source>
        <dbReference type="ARBA" id="ARBA00044252"/>
    </source>
</evidence>
<evidence type="ECO:0000256" key="10">
    <source>
        <dbReference type="ARBA" id="ARBA00038976"/>
    </source>
</evidence>
<evidence type="ECO:0000256" key="17">
    <source>
        <dbReference type="ARBA" id="ARBA00078074"/>
    </source>
</evidence>
<evidence type="ECO:0000256" key="2">
    <source>
        <dbReference type="ARBA" id="ARBA00001947"/>
    </source>
</evidence>
<evidence type="ECO:0000256" key="9">
    <source>
        <dbReference type="ARBA" id="ARBA00036421"/>
    </source>
</evidence>
<evidence type="ECO:0000256" key="3">
    <source>
        <dbReference type="ARBA" id="ARBA00022670"/>
    </source>
</evidence>
<keyword evidence="6" id="KW-0862">Zinc</keyword>
<keyword evidence="8" id="KW-0170">Cobalt</keyword>
<dbReference type="NCBIfam" id="TIGR01893">
    <property type="entry name" value="aa-his-dipept"/>
    <property type="match status" value="1"/>
</dbReference>
<comment type="cofactor">
    <cofactor evidence="2">
        <name>Zn(2+)</name>
        <dbReference type="ChEBI" id="CHEBI:29105"/>
    </cofactor>
</comment>
<proteinExistence type="inferred from homology"/>
<dbReference type="FunFam" id="3.40.630.10:FF:000018">
    <property type="entry name" value="Aminoacyl-histidine dipeptidase PepD"/>
    <property type="match status" value="1"/>
</dbReference>
<dbReference type="GO" id="GO:0006508">
    <property type="term" value="P:proteolysis"/>
    <property type="evidence" value="ECO:0007669"/>
    <property type="project" value="UniProtKB-KW"/>
</dbReference>
<evidence type="ECO:0000256" key="16">
    <source>
        <dbReference type="ARBA" id="ARBA00077688"/>
    </source>
</evidence>
<keyword evidence="7" id="KW-0482">Metalloprotease</keyword>
<sequence length="486" mass="52195">MSHPFAGLKPESLWNAFYGITQVPRPSKHEERISAHIEAWAGEHGFKVLKDAIGNLVVKVPASPGKESAKPVVIQGHLDMVCEKNKDTEHDFMNEPIKVRLEDGWVYATGTTLGADNGIGVAAGMAAATDPDVVHGPLELLMTMDEETGLTGAKELDASLIDSRIMLNLDSEEDGVIYVGCAGGADVHTHFKPDTNPPVDGTRSYKIEVTGLRGGHSGLNILENRGNAVKLLVRTLLAAEENGIEFELAALTGGDMHNAIPRESEAILFLKENDVASLEKVIASCIEDYRVELKGVDDNLAISLNATKHDGPVLQASAQVALLCFLDATPHGVLAMSNDLEGLVETSNNLAAVKMEDNSYMILTSCRSSIMSAMEDVLSTMESIAVLAGFEAEVQVGYPGWKPDMSSNVLQVVRKVYAGIWNKDPRVTAIHAGLECGLLGDKVPGMDMVSFGPQIEGAHSPDERLHIESTGRFWEALKQVLAELAG</sequence>
<name>A0A8J7CDD0_9BACT</name>
<evidence type="ECO:0000256" key="14">
    <source>
        <dbReference type="ARBA" id="ARBA00075285"/>
    </source>
</evidence>
<evidence type="ECO:0000256" key="8">
    <source>
        <dbReference type="ARBA" id="ARBA00023285"/>
    </source>
</evidence>
<evidence type="ECO:0000256" key="5">
    <source>
        <dbReference type="ARBA" id="ARBA00022801"/>
    </source>
</evidence>
<dbReference type="InterPro" id="IPR011650">
    <property type="entry name" value="Peptidase_M20_dimer"/>
</dbReference>
<dbReference type="GO" id="GO:0070573">
    <property type="term" value="F:metallodipeptidase activity"/>
    <property type="evidence" value="ECO:0007669"/>
    <property type="project" value="TreeGrafter"/>
</dbReference>
<dbReference type="PRINTS" id="PR00934">
    <property type="entry name" value="XHISDIPTASE"/>
</dbReference>
<dbReference type="GO" id="GO:0005829">
    <property type="term" value="C:cytosol"/>
    <property type="evidence" value="ECO:0007669"/>
    <property type="project" value="TreeGrafter"/>
</dbReference>
<evidence type="ECO:0000256" key="12">
    <source>
        <dbReference type="ARBA" id="ARBA00061423"/>
    </source>
</evidence>
<comment type="similarity">
    <text evidence="12">Belongs to the peptidase M20C family.</text>
</comment>
<dbReference type="FunFam" id="3.40.630.10:FF:000015">
    <property type="entry name" value="Aminoacyl-histidine dipeptidase PepD"/>
    <property type="match status" value="1"/>
</dbReference>
<evidence type="ECO:0000256" key="6">
    <source>
        <dbReference type="ARBA" id="ARBA00022833"/>
    </source>
</evidence>
<gene>
    <name evidence="19" type="ORF">IFK94_00445</name>
</gene>
<keyword evidence="3" id="KW-0645">Protease</keyword>
<dbReference type="SUPFAM" id="SSF53187">
    <property type="entry name" value="Zn-dependent exopeptidases"/>
    <property type="match status" value="1"/>
</dbReference>
<dbReference type="PANTHER" id="PTHR43501">
    <property type="entry name" value="CYTOSOL NON-SPECIFIC DIPEPTIDASE"/>
    <property type="match status" value="1"/>
</dbReference>
<accession>A0A8J7CDD0</accession>
<evidence type="ECO:0000256" key="15">
    <source>
        <dbReference type="ARBA" id="ARBA00076004"/>
    </source>
</evidence>
<comment type="catalytic activity">
    <reaction evidence="9">
        <text>Hydrolysis of dipeptides, preferentially hydrophobic dipeptides including prolyl amino acids.</text>
        <dbReference type="EC" id="3.4.13.18"/>
    </reaction>
</comment>
<evidence type="ECO:0000256" key="4">
    <source>
        <dbReference type="ARBA" id="ARBA00022723"/>
    </source>
</evidence>
<dbReference type="AlphaFoldDB" id="A0A8J7CDD0"/>
<dbReference type="PIRSF" id="PIRSF016599">
    <property type="entry name" value="Xaa-His_dipept"/>
    <property type="match status" value="1"/>
</dbReference>
<organism evidence="19 20">
    <name type="scientific">Candidatus Polarisedimenticola svalbardensis</name>
    <dbReference type="NCBI Taxonomy" id="2886004"/>
    <lineage>
        <taxon>Bacteria</taxon>
        <taxon>Pseudomonadati</taxon>
        <taxon>Acidobacteriota</taxon>
        <taxon>Candidatus Polarisedimenticolia</taxon>
        <taxon>Candidatus Polarisedimenticolales</taxon>
        <taxon>Candidatus Polarisedimenticolaceae</taxon>
        <taxon>Candidatus Polarisedimenticola</taxon>
    </lineage>
</organism>
<evidence type="ECO:0000313" key="20">
    <source>
        <dbReference type="Proteomes" id="UP000648239"/>
    </source>
</evidence>
<dbReference type="Pfam" id="PF01546">
    <property type="entry name" value="Peptidase_M20"/>
    <property type="match status" value="1"/>
</dbReference>
<dbReference type="Proteomes" id="UP000648239">
    <property type="component" value="Unassembled WGS sequence"/>
</dbReference>
<feature type="domain" description="Peptidase M20 dimerisation" evidence="18">
    <location>
        <begin position="204"/>
        <end position="286"/>
    </location>
</feature>
<keyword evidence="4" id="KW-0479">Metal-binding</keyword>
<dbReference type="Gene3D" id="3.40.630.10">
    <property type="entry name" value="Zn peptidases"/>
    <property type="match status" value="2"/>
</dbReference>
<keyword evidence="5" id="KW-0378">Hydrolase</keyword>
<evidence type="ECO:0000256" key="1">
    <source>
        <dbReference type="ARBA" id="ARBA00001941"/>
    </source>
</evidence>
<dbReference type="InterPro" id="IPR001160">
    <property type="entry name" value="Peptidase_M20C"/>
</dbReference>